<dbReference type="Proteomes" id="UP000620366">
    <property type="component" value="Unassembled WGS sequence"/>
</dbReference>
<evidence type="ECO:0000256" key="2">
    <source>
        <dbReference type="ARBA" id="ARBA00015195"/>
    </source>
</evidence>
<dbReference type="GO" id="GO:0043093">
    <property type="term" value="P:FtsZ-dependent cytokinesis"/>
    <property type="evidence" value="ECO:0007669"/>
    <property type="project" value="TreeGrafter"/>
</dbReference>
<evidence type="ECO:0000256" key="7">
    <source>
        <dbReference type="ARBA" id="ARBA00024910"/>
    </source>
</evidence>
<dbReference type="PANTHER" id="PTHR34981">
    <property type="entry name" value="CELL DIVISION PROTEIN ZAPA"/>
    <property type="match status" value="1"/>
</dbReference>
<dbReference type="GO" id="GO:0030428">
    <property type="term" value="C:cell septum"/>
    <property type="evidence" value="ECO:0007669"/>
    <property type="project" value="TreeGrafter"/>
</dbReference>
<dbReference type="AlphaFoldDB" id="A0A926DFX7"/>
<reference evidence="11" key="1">
    <citation type="submission" date="2020-08" db="EMBL/GenBank/DDBJ databases">
        <title>Genome public.</title>
        <authorList>
            <person name="Liu C."/>
            <person name="Sun Q."/>
        </authorList>
    </citation>
    <scope>NUCLEOTIDE SEQUENCE</scope>
    <source>
        <strain evidence="11">BX7</strain>
    </source>
</reference>
<keyword evidence="5" id="KW-0717">Septation</keyword>
<evidence type="ECO:0000256" key="1">
    <source>
        <dbReference type="ARBA" id="ARBA00004496"/>
    </source>
</evidence>
<evidence type="ECO:0000256" key="6">
    <source>
        <dbReference type="ARBA" id="ARBA00023306"/>
    </source>
</evidence>
<evidence type="ECO:0000256" key="5">
    <source>
        <dbReference type="ARBA" id="ARBA00023210"/>
    </source>
</evidence>
<keyword evidence="6" id="KW-0131">Cell cycle</keyword>
<dbReference type="GO" id="GO:0000917">
    <property type="term" value="P:division septum assembly"/>
    <property type="evidence" value="ECO:0007669"/>
    <property type="project" value="UniProtKB-KW"/>
</dbReference>
<evidence type="ECO:0000256" key="4">
    <source>
        <dbReference type="ARBA" id="ARBA00022618"/>
    </source>
</evidence>
<gene>
    <name evidence="11" type="ORF">H8695_10570</name>
</gene>
<evidence type="ECO:0000313" key="12">
    <source>
        <dbReference type="Proteomes" id="UP000620366"/>
    </source>
</evidence>
<protein>
    <recommendedName>
        <fullName evidence="2">Cell division protein ZapA</fullName>
    </recommendedName>
    <alternativeName>
        <fullName evidence="9">Z ring-associated protein ZapA</fullName>
    </alternativeName>
</protein>
<comment type="function">
    <text evidence="7">Activator of cell division through the inhibition of FtsZ GTPase activity, therefore promoting FtsZ assembly into bundles of protofilaments necessary for the formation of the division Z ring. It is recruited early at mid-cell but it is not essential for cell division.</text>
</comment>
<dbReference type="PANTHER" id="PTHR34981:SF1">
    <property type="entry name" value="CELL DIVISION PROTEIN ZAPA"/>
    <property type="match status" value="1"/>
</dbReference>
<keyword evidence="4 11" id="KW-0132">Cell division</keyword>
<feature type="coiled-coil region" evidence="10">
    <location>
        <begin position="70"/>
        <end position="111"/>
    </location>
</feature>
<dbReference type="InterPro" id="IPR036192">
    <property type="entry name" value="Cell_div_ZapA-like_sf"/>
</dbReference>
<dbReference type="GO" id="GO:0032153">
    <property type="term" value="C:cell division site"/>
    <property type="evidence" value="ECO:0007669"/>
    <property type="project" value="TreeGrafter"/>
</dbReference>
<organism evidence="11 12">
    <name type="scientific">Feifania hominis</name>
    <dbReference type="NCBI Taxonomy" id="2763660"/>
    <lineage>
        <taxon>Bacteria</taxon>
        <taxon>Bacillati</taxon>
        <taxon>Bacillota</taxon>
        <taxon>Clostridia</taxon>
        <taxon>Eubacteriales</taxon>
        <taxon>Feifaniaceae</taxon>
        <taxon>Feifania</taxon>
    </lineage>
</organism>
<dbReference type="GO" id="GO:0005829">
    <property type="term" value="C:cytosol"/>
    <property type="evidence" value="ECO:0007669"/>
    <property type="project" value="TreeGrafter"/>
</dbReference>
<dbReference type="EMBL" id="JACRSP010000005">
    <property type="protein sequence ID" value="MBC8537131.1"/>
    <property type="molecule type" value="Genomic_DNA"/>
</dbReference>
<keyword evidence="3" id="KW-0963">Cytoplasm</keyword>
<sequence length="118" mass="13333">MKNRVTIKIMDTSFSLLTEESEEYVDRLAKAVDKEIRRTLEGNEKISVNMAAMLSALNFCDECTKATDAADNLRSQLKVYLEDIAKLKSANDDSRREIAKLYSEIQSLKLQLARNGNA</sequence>
<evidence type="ECO:0000256" key="10">
    <source>
        <dbReference type="SAM" id="Coils"/>
    </source>
</evidence>
<comment type="subcellular location">
    <subcellularLocation>
        <location evidence="1">Cytoplasm</location>
    </subcellularLocation>
</comment>
<dbReference type="GO" id="GO:0000921">
    <property type="term" value="P:septin ring assembly"/>
    <property type="evidence" value="ECO:0007669"/>
    <property type="project" value="TreeGrafter"/>
</dbReference>
<evidence type="ECO:0000313" key="11">
    <source>
        <dbReference type="EMBL" id="MBC8537131.1"/>
    </source>
</evidence>
<dbReference type="InterPro" id="IPR007838">
    <property type="entry name" value="Cell_div_ZapA-like"/>
</dbReference>
<evidence type="ECO:0000256" key="8">
    <source>
        <dbReference type="ARBA" id="ARBA00026068"/>
    </source>
</evidence>
<dbReference type="InterPro" id="IPR053712">
    <property type="entry name" value="Bac_CellDiv_Activator"/>
</dbReference>
<dbReference type="SUPFAM" id="SSF102829">
    <property type="entry name" value="Cell division protein ZapA-like"/>
    <property type="match status" value="1"/>
</dbReference>
<evidence type="ECO:0000256" key="9">
    <source>
        <dbReference type="ARBA" id="ARBA00033158"/>
    </source>
</evidence>
<dbReference type="Pfam" id="PF05164">
    <property type="entry name" value="ZapA"/>
    <property type="match status" value="1"/>
</dbReference>
<comment type="caution">
    <text evidence="11">The sequence shown here is derived from an EMBL/GenBank/DDBJ whole genome shotgun (WGS) entry which is preliminary data.</text>
</comment>
<name>A0A926DFX7_9FIRM</name>
<comment type="subunit">
    <text evidence="8">Homodimer. Interacts with FtsZ.</text>
</comment>
<keyword evidence="10" id="KW-0175">Coiled coil</keyword>
<keyword evidence="12" id="KW-1185">Reference proteome</keyword>
<dbReference type="RefSeq" id="WP_249301438.1">
    <property type="nucleotide sequence ID" value="NZ_JACRSP010000005.1"/>
</dbReference>
<accession>A0A926DFX7</accession>
<evidence type="ECO:0000256" key="3">
    <source>
        <dbReference type="ARBA" id="ARBA00022490"/>
    </source>
</evidence>
<dbReference type="Gene3D" id="6.10.250.790">
    <property type="match status" value="1"/>
</dbReference>
<proteinExistence type="predicted"/>